<organism evidence="3 4">
    <name type="scientific">Paractinoplanes brasiliensis</name>
    <dbReference type="NCBI Taxonomy" id="52695"/>
    <lineage>
        <taxon>Bacteria</taxon>
        <taxon>Bacillati</taxon>
        <taxon>Actinomycetota</taxon>
        <taxon>Actinomycetes</taxon>
        <taxon>Micromonosporales</taxon>
        <taxon>Micromonosporaceae</taxon>
        <taxon>Paractinoplanes</taxon>
    </lineage>
</organism>
<name>A0A4R6JC47_9ACTN</name>
<feature type="transmembrane region" description="Helical" evidence="2">
    <location>
        <begin position="88"/>
        <end position="106"/>
    </location>
</feature>
<evidence type="ECO:0000256" key="2">
    <source>
        <dbReference type="SAM" id="Phobius"/>
    </source>
</evidence>
<feature type="compositionally biased region" description="Basic and acidic residues" evidence="1">
    <location>
        <begin position="1"/>
        <end position="11"/>
    </location>
</feature>
<dbReference type="AlphaFoldDB" id="A0A4R6JC47"/>
<evidence type="ECO:0000256" key="1">
    <source>
        <dbReference type="SAM" id="MobiDB-lite"/>
    </source>
</evidence>
<accession>A0A4R6JC47</accession>
<comment type="caution">
    <text evidence="3">The sequence shown here is derived from an EMBL/GenBank/DDBJ whole genome shotgun (WGS) entry which is preliminary data.</text>
</comment>
<keyword evidence="2" id="KW-1133">Transmembrane helix</keyword>
<dbReference type="Proteomes" id="UP000294901">
    <property type="component" value="Unassembled WGS sequence"/>
</dbReference>
<dbReference type="EMBL" id="SNWR01000002">
    <property type="protein sequence ID" value="TDO32887.1"/>
    <property type="molecule type" value="Genomic_DNA"/>
</dbReference>
<protein>
    <recommendedName>
        <fullName evidence="5">MmpS family membrane protein</fullName>
    </recommendedName>
</protein>
<keyword evidence="2" id="KW-0812">Transmembrane</keyword>
<evidence type="ECO:0008006" key="5">
    <source>
        <dbReference type="Google" id="ProtNLM"/>
    </source>
</evidence>
<dbReference type="OrthoDB" id="3406002at2"/>
<dbReference type="Gene3D" id="2.60.40.2880">
    <property type="entry name" value="MmpS1-5, C-terminal soluble domain"/>
    <property type="match status" value="1"/>
</dbReference>
<feature type="compositionally biased region" description="Low complexity" evidence="1">
    <location>
        <begin position="125"/>
        <end position="144"/>
    </location>
</feature>
<feature type="region of interest" description="Disordered" evidence="1">
    <location>
        <begin position="1"/>
        <end position="76"/>
    </location>
</feature>
<gene>
    <name evidence="3" type="ORF">C8E87_8364</name>
</gene>
<evidence type="ECO:0000313" key="4">
    <source>
        <dbReference type="Proteomes" id="UP000294901"/>
    </source>
</evidence>
<feature type="region of interest" description="Disordered" evidence="1">
    <location>
        <begin position="112"/>
        <end position="153"/>
    </location>
</feature>
<keyword evidence="4" id="KW-1185">Reference proteome</keyword>
<dbReference type="RefSeq" id="WP_133878798.1">
    <property type="nucleotide sequence ID" value="NZ_BOMD01000048.1"/>
</dbReference>
<sequence length="249" mass="26806">MTDAGQDDRRNTPPADPWMESAPTSPIEPQPYAETPIEPQPYAETPTEPQPYAETPIEPQPYAETPTEPPPYAETMIEASPGRDRRRWWFVLAGLALLGCVGGLLLNPFDEDGTPERAAPEPSVTSEATTDSTGGTASTGSTGSTRKETRNAVAEPAADEVVYLITSTSDGDLARVEYLDENRDIIRTGEVKLPWRHTFRITGDKPPLVLLAQRKQGGPGEVTCSISLGGKELSSAVQRGRYAAPQCAG</sequence>
<proteinExistence type="predicted"/>
<reference evidence="3 4" key="1">
    <citation type="submission" date="2019-03" db="EMBL/GenBank/DDBJ databases">
        <title>Sequencing the genomes of 1000 actinobacteria strains.</title>
        <authorList>
            <person name="Klenk H.-P."/>
        </authorList>
    </citation>
    <scope>NUCLEOTIDE SEQUENCE [LARGE SCALE GENOMIC DNA]</scope>
    <source>
        <strain evidence="3 4">DSM 43805</strain>
    </source>
</reference>
<keyword evidence="2" id="KW-0472">Membrane</keyword>
<dbReference type="InterPro" id="IPR038468">
    <property type="entry name" value="MmpS_C"/>
</dbReference>
<evidence type="ECO:0000313" key="3">
    <source>
        <dbReference type="EMBL" id="TDO32887.1"/>
    </source>
</evidence>